<dbReference type="InterPro" id="IPR013783">
    <property type="entry name" value="Ig-like_fold"/>
</dbReference>
<comment type="caution">
    <text evidence="2">The sequence shown here is derived from an EMBL/GenBank/DDBJ whole genome shotgun (WGS) entry which is preliminary data.</text>
</comment>
<feature type="signal peptide" evidence="1">
    <location>
        <begin position="1"/>
        <end position="27"/>
    </location>
</feature>
<accession>A0A841BX81</accession>
<name>A0A841BX81_9ACTN</name>
<evidence type="ECO:0000313" key="2">
    <source>
        <dbReference type="EMBL" id="MBB5871372.1"/>
    </source>
</evidence>
<evidence type="ECO:0000256" key="1">
    <source>
        <dbReference type="SAM" id="SignalP"/>
    </source>
</evidence>
<dbReference type="Gene3D" id="2.60.40.10">
    <property type="entry name" value="Immunoglobulins"/>
    <property type="match status" value="1"/>
</dbReference>
<dbReference type="Proteomes" id="UP000587527">
    <property type="component" value="Unassembled WGS sequence"/>
</dbReference>
<dbReference type="RefSeq" id="WP_184839372.1">
    <property type="nucleotide sequence ID" value="NZ_JACHMN010000002.1"/>
</dbReference>
<dbReference type="AlphaFoldDB" id="A0A841BX81"/>
<proteinExistence type="predicted"/>
<dbReference type="GO" id="GO:0005975">
    <property type="term" value="P:carbohydrate metabolic process"/>
    <property type="evidence" value="ECO:0007669"/>
    <property type="project" value="UniProtKB-ARBA"/>
</dbReference>
<evidence type="ECO:0000313" key="3">
    <source>
        <dbReference type="Proteomes" id="UP000587527"/>
    </source>
</evidence>
<dbReference type="EMBL" id="JACHMN010000002">
    <property type="protein sequence ID" value="MBB5871372.1"/>
    <property type="molecule type" value="Genomic_DNA"/>
</dbReference>
<keyword evidence="3" id="KW-1185">Reference proteome</keyword>
<reference evidence="2 3" key="1">
    <citation type="submission" date="2020-08" db="EMBL/GenBank/DDBJ databases">
        <title>Sequencing the genomes of 1000 actinobacteria strains.</title>
        <authorList>
            <person name="Klenk H.-P."/>
        </authorList>
    </citation>
    <scope>NUCLEOTIDE SEQUENCE [LARGE SCALE GENOMIC DNA]</scope>
    <source>
        <strain evidence="2 3">DSM 45362</strain>
    </source>
</reference>
<organism evidence="2 3">
    <name type="scientific">Allocatelliglobosispora scoriae</name>
    <dbReference type="NCBI Taxonomy" id="643052"/>
    <lineage>
        <taxon>Bacteria</taxon>
        <taxon>Bacillati</taxon>
        <taxon>Actinomycetota</taxon>
        <taxon>Actinomycetes</taxon>
        <taxon>Micromonosporales</taxon>
        <taxon>Micromonosporaceae</taxon>
        <taxon>Allocatelliglobosispora</taxon>
    </lineage>
</organism>
<evidence type="ECO:0008006" key="4">
    <source>
        <dbReference type="Google" id="ProtNLM"/>
    </source>
</evidence>
<keyword evidence="1" id="KW-0732">Signal</keyword>
<gene>
    <name evidence="2" type="ORF">F4553_004751</name>
</gene>
<protein>
    <recommendedName>
        <fullName evidence="4">Choice-of-anchor D domain-containing protein</fullName>
    </recommendedName>
</protein>
<feature type="chain" id="PRO_5032941199" description="Choice-of-anchor D domain-containing protein" evidence="1">
    <location>
        <begin position="28"/>
        <end position="705"/>
    </location>
</feature>
<sequence length="705" mass="72185">MRILRALLVGATASAVTLIVPPLAADAAPTAPYTVFTNSAAGVSSPLRGTDVYEPGSATFTWQPGANDALGMTVVRSGYTVDLDIAPPTGQSWTAGTNYVTNYSGNSTTASLQLTAGGSACSTATTSGSLSVKEVERAEGLITAFAATYSSNCPNFAPINGEIRWNSSVGFVATKADTEKLDFGSDYVGGTGLRKTVTLTAKGSEPSVVLATAIEGANPNAFAIVADTCDGQTLAAGATCLVTVEARATAAAAQQAILNVGINGVVDQAAFPLTVTGKIGAKGTYYKMSPARIMDTRSGLGTTKAAIGAGGVRHLQVTGRGGVPGTGVGAVVLNVTVVSPSAAGYLTVFPTGVARPTASSVNFAKGWTGANSVTVAVGTGGQVDIYNAVGSAGVIVDVAGYYAGTESHINSYGLGGQYQPIKPRRILDTRKWGEKLPTEYFTSVAMNFGDSDNYHIKAFVVNITAFSPDGNGFLTAWDGNEEIPATSTLNFTKGKTVPNMAIVPVGPCWLCEGEWMNRPSISVYTSKTTHILIDVVGVMDDSSFTDGLRFTPSTPTRIADSRTGLGLPNGLSAGETDVVTAPNSVITKPNTEALALNVTAVNPTASTWLTVWPNGIAGISQPTVSSLNPAKGQTVPNAVITQVGPTSAFNVFNQAGTTQVLIDVVGSYWLYPGTASGTLAAGQGVGKEPVYRLNPTSASGSIHRG</sequence>